<dbReference type="InterPro" id="IPR038577">
    <property type="entry name" value="GT10-like_C_sf"/>
</dbReference>
<dbReference type="GO" id="GO:0008417">
    <property type="term" value="F:fucosyltransferase activity"/>
    <property type="evidence" value="ECO:0007669"/>
    <property type="project" value="InterPro"/>
</dbReference>
<comment type="subcellular location">
    <subcellularLocation>
        <location evidence="1 12">Golgi apparatus</location>
        <location evidence="1 12">Golgi stack membrane</location>
        <topology evidence="1 12">Single-pass type II membrane protein</topology>
    </subcellularLocation>
</comment>
<keyword evidence="9 12" id="KW-0333">Golgi apparatus</keyword>
<evidence type="ECO:0000256" key="10">
    <source>
        <dbReference type="ARBA" id="ARBA00023136"/>
    </source>
</evidence>
<keyword evidence="8 12" id="KW-1133">Transmembrane helix</keyword>
<evidence type="ECO:0000313" key="16">
    <source>
        <dbReference type="Proteomes" id="UP001321473"/>
    </source>
</evidence>
<evidence type="ECO:0000259" key="13">
    <source>
        <dbReference type="Pfam" id="PF00852"/>
    </source>
</evidence>
<dbReference type="InterPro" id="IPR031481">
    <property type="entry name" value="Glyco_tran_10_N"/>
</dbReference>
<evidence type="ECO:0000256" key="3">
    <source>
        <dbReference type="ARBA" id="ARBA00008919"/>
    </source>
</evidence>
<dbReference type="InterPro" id="IPR001503">
    <property type="entry name" value="Glyco_trans_10"/>
</dbReference>
<keyword evidence="4 12" id="KW-0328">Glycosyltransferase</keyword>
<evidence type="ECO:0000256" key="7">
    <source>
        <dbReference type="ARBA" id="ARBA00022968"/>
    </source>
</evidence>
<dbReference type="Pfam" id="PF17039">
    <property type="entry name" value="Glyco_tran_10_N"/>
    <property type="match status" value="1"/>
</dbReference>
<evidence type="ECO:0000256" key="8">
    <source>
        <dbReference type="ARBA" id="ARBA00022989"/>
    </source>
</evidence>
<dbReference type="PANTHER" id="PTHR48438:SF1">
    <property type="entry name" value="ALPHA-(1,3)-FUCOSYLTRANSFERASE C-RELATED"/>
    <property type="match status" value="1"/>
</dbReference>
<accession>A0AAQ4E3Y3</accession>
<evidence type="ECO:0000256" key="12">
    <source>
        <dbReference type="RuleBase" id="RU003832"/>
    </source>
</evidence>
<evidence type="ECO:0000256" key="9">
    <source>
        <dbReference type="ARBA" id="ARBA00023034"/>
    </source>
</evidence>
<keyword evidence="7" id="KW-0735">Signal-anchor</keyword>
<evidence type="ECO:0000256" key="6">
    <source>
        <dbReference type="ARBA" id="ARBA00022692"/>
    </source>
</evidence>
<comment type="pathway">
    <text evidence="2">Protein modification; protein glycosylation.</text>
</comment>
<gene>
    <name evidence="15" type="ORF">V5799_014119</name>
</gene>
<dbReference type="PANTHER" id="PTHR48438">
    <property type="entry name" value="ALPHA-(1,3)-FUCOSYLTRANSFERASE C-RELATED"/>
    <property type="match status" value="1"/>
</dbReference>
<dbReference type="AlphaFoldDB" id="A0AAQ4E3Y3"/>
<evidence type="ECO:0000256" key="5">
    <source>
        <dbReference type="ARBA" id="ARBA00022679"/>
    </source>
</evidence>
<keyword evidence="10 12" id="KW-0472">Membrane</keyword>
<name>A0AAQ4E3Y3_AMBAM</name>
<keyword evidence="16" id="KW-1185">Reference proteome</keyword>
<reference evidence="15 16" key="1">
    <citation type="journal article" date="2023" name="Arcadia Sci">
        <title>De novo assembly of a long-read Amblyomma americanum tick genome.</title>
        <authorList>
            <person name="Chou S."/>
            <person name="Poskanzer K.E."/>
            <person name="Rollins M."/>
            <person name="Thuy-Boun P.S."/>
        </authorList>
    </citation>
    <scope>NUCLEOTIDE SEQUENCE [LARGE SCALE GENOMIC DNA]</scope>
    <source>
        <strain evidence="15">F_SG_1</strain>
        <tissue evidence="15">Salivary glands</tissue>
    </source>
</reference>
<keyword evidence="11" id="KW-0325">Glycoprotein</keyword>
<evidence type="ECO:0000259" key="14">
    <source>
        <dbReference type="Pfam" id="PF17039"/>
    </source>
</evidence>
<evidence type="ECO:0000256" key="1">
    <source>
        <dbReference type="ARBA" id="ARBA00004447"/>
    </source>
</evidence>
<protein>
    <recommendedName>
        <fullName evidence="12">Fucosyltransferase</fullName>
        <ecNumber evidence="12">2.4.1.-</ecNumber>
    </recommendedName>
</protein>
<feature type="domain" description="Fucosyltransferase N-terminal" evidence="14">
    <location>
        <begin position="85"/>
        <end position="199"/>
    </location>
</feature>
<dbReference type="Gene3D" id="3.40.50.11660">
    <property type="entry name" value="Glycosyl transferase family 10, C-terminal domain"/>
    <property type="match status" value="1"/>
</dbReference>
<dbReference type="Proteomes" id="UP001321473">
    <property type="component" value="Unassembled WGS sequence"/>
</dbReference>
<evidence type="ECO:0000313" key="15">
    <source>
        <dbReference type="EMBL" id="KAK8769416.1"/>
    </source>
</evidence>
<evidence type="ECO:0000256" key="11">
    <source>
        <dbReference type="ARBA" id="ARBA00023180"/>
    </source>
</evidence>
<dbReference type="EC" id="2.4.1.-" evidence="12"/>
<dbReference type="SUPFAM" id="SSF53756">
    <property type="entry name" value="UDP-Glycosyltransferase/glycogen phosphorylase"/>
    <property type="match status" value="1"/>
</dbReference>
<dbReference type="GO" id="GO:0032580">
    <property type="term" value="C:Golgi cisterna membrane"/>
    <property type="evidence" value="ECO:0007669"/>
    <property type="project" value="UniProtKB-SubCell"/>
</dbReference>
<dbReference type="Pfam" id="PF00852">
    <property type="entry name" value="Glyco_transf_10"/>
    <property type="match status" value="1"/>
</dbReference>
<keyword evidence="5 12" id="KW-0808">Transferase</keyword>
<organism evidence="15 16">
    <name type="scientific">Amblyomma americanum</name>
    <name type="common">Lone star tick</name>
    <dbReference type="NCBI Taxonomy" id="6943"/>
    <lineage>
        <taxon>Eukaryota</taxon>
        <taxon>Metazoa</taxon>
        <taxon>Ecdysozoa</taxon>
        <taxon>Arthropoda</taxon>
        <taxon>Chelicerata</taxon>
        <taxon>Arachnida</taxon>
        <taxon>Acari</taxon>
        <taxon>Parasitiformes</taxon>
        <taxon>Ixodida</taxon>
        <taxon>Ixodoidea</taxon>
        <taxon>Ixodidae</taxon>
        <taxon>Amblyomminae</taxon>
        <taxon>Amblyomma</taxon>
    </lineage>
</organism>
<comment type="caution">
    <text evidence="15">The sequence shown here is derived from an EMBL/GenBank/DDBJ whole genome shotgun (WGS) entry which is preliminary data.</text>
</comment>
<feature type="transmembrane region" description="Helical" evidence="12">
    <location>
        <begin position="30"/>
        <end position="53"/>
    </location>
</feature>
<dbReference type="EMBL" id="JARKHS020022624">
    <property type="protein sequence ID" value="KAK8769416.1"/>
    <property type="molecule type" value="Genomic_DNA"/>
</dbReference>
<dbReference type="InterPro" id="IPR055270">
    <property type="entry name" value="Glyco_tran_10_C"/>
</dbReference>
<comment type="similarity">
    <text evidence="3 12">Belongs to the glycosyltransferase 10 family.</text>
</comment>
<proteinExistence type="inferred from homology"/>
<evidence type="ECO:0000256" key="2">
    <source>
        <dbReference type="ARBA" id="ARBA00004922"/>
    </source>
</evidence>
<feature type="domain" description="Fucosyltransferase C-terminal" evidence="13">
    <location>
        <begin position="219"/>
        <end position="402"/>
    </location>
</feature>
<evidence type="ECO:0000256" key="4">
    <source>
        <dbReference type="ARBA" id="ARBA00022676"/>
    </source>
</evidence>
<keyword evidence="6 12" id="KW-0812">Transmembrane</keyword>
<sequence length="424" mass="49558">MDWQQRRERRGVFYWLRFALQVAQQWFDHVLFIAGVLLTSFVPLIPIFVVFYLEDVEDTSMFYTRWRPWYERDLPGAFLDDEVDNPRILLWSVPTLDWEKGEPLPLRGERVLHCPSWNYHRTCFVTRERDNLTQADAILFDVDNLTYYDYPALRHRGQVWVIWTRGEPPRSPSYGLLTMNAKFNWTMSHRGDADVTVPYRMWAPPSMGFSYEDLNQTINKKSSAAVWLVSECEAKRIVEANVPRVDDIKNDFEYASFVARLTDANIISGCGGVECKNRHECLERFQNEYFFLLVVESSPCFEHPHQIMFDALQYSIIPIYFGSSSLGSTVPPFSVFDTTAAASVLDVVTSLLAIYRSNELYLDYMKWKARYRIAAPINDLCAVCDALYEKRNLTVNDNVVQWWRRGSDCKELPTDRKYPFTAGY</sequence>